<reference evidence="2 3" key="1">
    <citation type="journal article" date="2018" name="Nat. Biotechnol.">
        <title>A standardized bacterial taxonomy based on genome phylogeny substantially revises the tree of life.</title>
        <authorList>
            <person name="Parks D.H."/>
            <person name="Chuvochina M."/>
            <person name="Waite D.W."/>
            <person name="Rinke C."/>
            <person name="Skarshewski A."/>
            <person name="Chaumeil P.A."/>
            <person name="Hugenholtz P."/>
        </authorList>
    </citation>
    <scope>NUCLEOTIDE SEQUENCE [LARGE SCALE GENOMIC DNA]</scope>
    <source>
        <strain evidence="2">UBA10227</strain>
    </source>
</reference>
<organism evidence="2 3">
    <name type="scientific">Xanthomarina gelatinilytica</name>
    <dbReference type="NCBI Taxonomy" id="1137281"/>
    <lineage>
        <taxon>Bacteria</taxon>
        <taxon>Pseudomonadati</taxon>
        <taxon>Bacteroidota</taxon>
        <taxon>Flavobacteriia</taxon>
        <taxon>Flavobacteriales</taxon>
        <taxon>Flavobacteriaceae</taxon>
        <taxon>Xanthomarina</taxon>
    </lineage>
</organism>
<evidence type="ECO:0000259" key="1">
    <source>
        <dbReference type="Pfam" id="PF13568"/>
    </source>
</evidence>
<feature type="domain" description="Outer membrane protein beta-barrel" evidence="1">
    <location>
        <begin position="7"/>
        <end position="133"/>
    </location>
</feature>
<name>A0A3D6BT53_9FLAO</name>
<gene>
    <name evidence="2" type="ORF">DHV22_12670</name>
</gene>
<comment type="caution">
    <text evidence="2">The sequence shown here is derived from an EMBL/GenBank/DDBJ whole genome shotgun (WGS) entry which is preliminary data.</text>
</comment>
<evidence type="ECO:0000313" key="2">
    <source>
        <dbReference type="EMBL" id="HCY82382.1"/>
    </source>
</evidence>
<sequence>SKLTNANLDSKTNAYFGMLYQVRLSNIYALQPELGYSNQGGKTKDSDNLYVEYLTLGFTNKLFLSPETGFYMLVAPSFDFDIDDTFFGFLNRNDEDGNDVTFIDFSLSFGLGIEFKNGLAIEARYKQGLIDVYSGSFHNFESELYESKNQFNSVFQIGLTYTFLLTKKE</sequence>
<dbReference type="Proteomes" id="UP000263268">
    <property type="component" value="Unassembled WGS sequence"/>
</dbReference>
<proteinExistence type="predicted"/>
<dbReference type="EMBL" id="DPRK01000201">
    <property type="protein sequence ID" value="HCY82382.1"/>
    <property type="molecule type" value="Genomic_DNA"/>
</dbReference>
<protein>
    <recommendedName>
        <fullName evidence="1">Outer membrane protein beta-barrel domain-containing protein</fullName>
    </recommendedName>
</protein>
<feature type="non-terminal residue" evidence="2">
    <location>
        <position position="1"/>
    </location>
</feature>
<dbReference type="Pfam" id="PF13568">
    <property type="entry name" value="OMP_b-brl_2"/>
    <property type="match status" value="1"/>
</dbReference>
<dbReference type="InterPro" id="IPR025665">
    <property type="entry name" value="Beta-barrel_OMP_2"/>
</dbReference>
<dbReference type="AlphaFoldDB" id="A0A3D6BT53"/>
<evidence type="ECO:0000313" key="3">
    <source>
        <dbReference type="Proteomes" id="UP000263268"/>
    </source>
</evidence>
<accession>A0A3D6BT53</accession>